<dbReference type="InterPro" id="IPR011075">
    <property type="entry name" value="TetR_C"/>
</dbReference>
<dbReference type="Gene3D" id="1.10.357.10">
    <property type="entry name" value="Tetracycline Repressor, domain 2"/>
    <property type="match status" value="1"/>
</dbReference>
<evidence type="ECO:0000259" key="5">
    <source>
        <dbReference type="PROSITE" id="PS50977"/>
    </source>
</evidence>
<dbReference type="InterPro" id="IPR050109">
    <property type="entry name" value="HTH-type_TetR-like_transc_reg"/>
</dbReference>
<dbReference type="AlphaFoldDB" id="A0AAP3AG34"/>
<dbReference type="InterPro" id="IPR023772">
    <property type="entry name" value="DNA-bd_HTH_TetR-type_CS"/>
</dbReference>
<dbReference type="PROSITE" id="PS50977">
    <property type="entry name" value="HTH_TETR_2"/>
    <property type="match status" value="1"/>
</dbReference>
<sequence>MQTKTANRSAGRPRRHGVEETVLAAAVALAGDEGYAGATVDAVAARAGVAKTTVYRRWPSKEALAVDALAAALDLPPADPGGPEPDATLCRAVRRLAAQIQTTPVRALLGGLLTQAMRDPETRARLRSRFREPFLREALADPAGDADLDPAAVDLAFDLVVGALLHRLATVGDVSQAELEAILGAAVGLLSGRPASG</sequence>
<organism evidence="6 7">
    <name type="scientific">Micrococcus luteus</name>
    <name type="common">Micrococcus lysodeikticus</name>
    <dbReference type="NCBI Taxonomy" id="1270"/>
    <lineage>
        <taxon>Bacteria</taxon>
        <taxon>Bacillati</taxon>
        <taxon>Actinomycetota</taxon>
        <taxon>Actinomycetes</taxon>
        <taxon>Micrococcales</taxon>
        <taxon>Micrococcaceae</taxon>
        <taxon>Micrococcus</taxon>
    </lineage>
</organism>
<evidence type="ECO:0000256" key="4">
    <source>
        <dbReference type="PROSITE-ProRule" id="PRU00335"/>
    </source>
</evidence>
<evidence type="ECO:0000256" key="2">
    <source>
        <dbReference type="ARBA" id="ARBA00023125"/>
    </source>
</evidence>
<dbReference type="InterPro" id="IPR036271">
    <property type="entry name" value="Tet_transcr_reg_TetR-rel_C_sf"/>
</dbReference>
<dbReference type="Pfam" id="PF00440">
    <property type="entry name" value="TetR_N"/>
    <property type="match status" value="1"/>
</dbReference>
<dbReference type="PANTHER" id="PTHR30055:SF234">
    <property type="entry name" value="HTH-TYPE TRANSCRIPTIONAL REGULATOR BETI"/>
    <property type="match status" value="1"/>
</dbReference>
<proteinExistence type="predicted"/>
<dbReference type="InterPro" id="IPR009057">
    <property type="entry name" value="Homeodomain-like_sf"/>
</dbReference>
<evidence type="ECO:0000256" key="3">
    <source>
        <dbReference type="ARBA" id="ARBA00023163"/>
    </source>
</evidence>
<comment type="caution">
    <text evidence="6">The sequence shown here is derived from an EMBL/GenBank/DDBJ whole genome shotgun (WGS) entry which is preliminary data.</text>
</comment>
<keyword evidence="3" id="KW-0804">Transcription</keyword>
<dbReference type="SUPFAM" id="SSF48498">
    <property type="entry name" value="Tetracyclin repressor-like, C-terminal domain"/>
    <property type="match status" value="1"/>
</dbReference>
<dbReference type="InterPro" id="IPR001647">
    <property type="entry name" value="HTH_TetR"/>
</dbReference>
<keyword evidence="1" id="KW-0805">Transcription regulation</keyword>
<dbReference type="PRINTS" id="PR00455">
    <property type="entry name" value="HTHTETR"/>
</dbReference>
<dbReference type="Proteomes" id="UP001205867">
    <property type="component" value="Unassembled WGS sequence"/>
</dbReference>
<dbReference type="PANTHER" id="PTHR30055">
    <property type="entry name" value="HTH-TYPE TRANSCRIPTIONAL REGULATOR RUTR"/>
    <property type="match status" value="1"/>
</dbReference>
<name>A0AAP3AG34_MICLU</name>
<dbReference type="PROSITE" id="PS01081">
    <property type="entry name" value="HTH_TETR_1"/>
    <property type="match status" value="1"/>
</dbReference>
<protein>
    <submittedName>
        <fullName evidence="6">TetR/AcrR family transcriptional regulator</fullName>
    </submittedName>
</protein>
<keyword evidence="2 4" id="KW-0238">DNA-binding</keyword>
<evidence type="ECO:0000313" key="6">
    <source>
        <dbReference type="EMBL" id="MCV7628536.1"/>
    </source>
</evidence>
<evidence type="ECO:0000256" key="1">
    <source>
        <dbReference type="ARBA" id="ARBA00023015"/>
    </source>
</evidence>
<dbReference type="EMBL" id="JALXKZ020000005">
    <property type="protein sequence ID" value="MCV7628536.1"/>
    <property type="molecule type" value="Genomic_DNA"/>
</dbReference>
<evidence type="ECO:0000313" key="7">
    <source>
        <dbReference type="Proteomes" id="UP001205867"/>
    </source>
</evidence>
<dbReference type="GO" id="GO:0003700">
    <property type="term" value="F:DNA-binding transcription factor activity"/>
    <property type="evidence" value="ECO:0007669"/>
    <property type="project" value="TreeGrafter"/>
</dbReference>
<gene>
    <name evidence="6" type="ORF">M3A82_004140</name>
</gene>
<dbReference type="SUPFAM" id="SSF46689">
    <property type="entry name" value="Homeodomain-like"/>
    <property type="match status" value="1"/>
</dbReference>
<dbReference type="GO" id="GO:0000976">
    <property type="term" value="F:transcription cis-regulatory region binding"/>
    <property type="evidence" value="ECO:0007669"/>
    <property type="project" value="TreeGrafter"/>
</dbReference>
<reference evidence="6" key="1">
    <citation type="submission" date="2023-06" db="EMBL/GenBank/DDBJ databases">
        <title>lsaBGC provides a comprehensive framework for evolutionary analysis of biosynthetic gene clusters within focal taxa.</title>
        <authorList>
            <person name="Salamzade R."/>
            <person name="Sandstrom S."/>
            <person name="Kalan L.R."/>
        </authorList>
    </citation>
    <scope>NUCLEOTIDE SEQUENCE</scope>
    <source>
        <strain evidence="6">P3-SID899</strain>
    </source>
</reference>
<dbReference type="RefSeq" id="WP_186309402.1">
    <property type="nucleotide sequence ID" value="NZ_JBIQED010000029.1"/>
</dbReference>
<accession>A0AAP3AG34</accession>
<dbReference type="Pfam" id="PF16859">
    <property type="entry name" value="TetR_C_11"/>
    <property type="match status" value="1"/>
</dbReference>
<feature type="DNA-binding region" description="H-T-H motif" evidence="4">
    <location>
        <begin position="39"/>
        <end position="58"/>
    </location>
</feature>
<feature type="domain" description="HTH tetR-type" evidence="5">
    <location>
        <begin position="16"/>
        <end position="76"/>
    </location>
</feature>